<feature type="compositionally biased region" description="Basic residues" evidence="17">
    <location>
        <begin position="129"/>
        <end position="139"/>
    </location>
</feature>
<dbReference type="Pfam" id="PF00520">
    <property type="entry name" value="Ion_trans"/>
    <property type="match status" value="4"/>
</dbReference>
<evidence type="ECO:0000259" key="19">
    <source>
        <dbReference type="PROSITE" id="PS50222"/>
    </source>
</evidence>
<organism evidence="20 21">
    <name type="scientific">Cronartium quercuum f. sp. fusiforme G11</name>
    <dbReference type="NCBI Taxonomy" id="708437"/>
    <lineage>
        <taxon>Eukaryota</taxon>
        <taxon>Fungi</taxon>
        <taxon>Dikarya</taxon>
        <taxon>Basidiomycota</taxon>
        <taxon>Pucciniomycotina</taxon>
        <taxon>Pucciniomycetes</taxon>
        <taxon>Pucciniales</taxon>
        <taxon>Coleosporiaceae</taxon>
        <taxon>Cronartium</taxon>
    </lineage>
</organism>
<keyword evidence="7 18" id="KW-0812">Transmembrane</keyword>
<feature type="transmembrane region" description="Helical" evidence="18">
    <location>
        <begin position="975"/>
        <end position="993"/>
    </location>
</feature>
<feature type="compositionally biased region" description="Low complexity" evidence="17">
    <location>
        <begin position="285"/>
        <end position="296"/>
    </location>
</feature>
<evidence type="ECO:0000256" key="9">
    <source>
        <dbReference type="ARBA" id="ARBA00022882"/>
    </source>
</evidence>
<feature type="region of interest" description="Disordered" evidence="17">
    <location>
        <begin position="545"/>
        <end position="606"/>
    </location>
</feature>
<dbReference type="OrthoDB" id="416585at2759"/>
<evidence type="ECO:0000256" key="3">
    <source>
        <dbReference type="ARBA" id="ARBA00022475"/>
    </source>
</evidence>
<dbReference type="GO" id="GO:0005891">
    <property type="term" value="C:voltage-gated calcium channel complex"/>
    <property type="evidence" value="ECO:0007669"/>
    <property type="project" value="TreeGrafter"/>
</dbReference>
<feature type="transmembrane region" description="Helical" evidence="18">
    <location>
        <begin position="1793"/>
        <end position="1810"/>
    </location>
</feature>
<feature type="transmembrane region" description="Helical" evidence="18">
    <location>
        <begin position="724"/>
        <end position="744"/>
    </location>
</feature>
<feature type="transmembrane region" description="Helical" evidence="18">
    <location>
        <begin position="1765"/>
        <end position="1786"/>
    </location>
</feature>
<evidence type="ECO:0000256" key="11">
    <source>
        <dbReference type="ARBA" id="ARBA00023065"/>
    </source>
</evidence>
<evidence type="ECO:0000256" key="1">
    <source>
        <dbReference type="ARBA" id="ARBA00004651"/>
    </source>
</evidence>
<dbReference type="FunFam" id="1.10.287.70:FF:000093">
    <property type="entry name" value="Calcium channel subunit Cch1"/>
    <property type="match status" value="1"/>
</dbReference>
<feature type="transmembrane region" description="Helical" evidence="18">
    <location>
        <begin position="1059"/>
        <end position="1083"/>
    </location>
</feature>
<keyword evidence="10 18" id="KW-1133">Transmembrane helix</keyword>
<feature type="transmembrane region" description="Helical" evidence="18">
    <location>
        <begin position="1136"/>
        <end position="1162"/>
    </location>
</feature>
<evidence type="ECO:0000256" key="18">
    <source>
        <dbReference type="SAM" id="Phobius"/>
    </source>
</evidence>
<comment type="similarity">
    <text evidence="15">Belongs to the calcium channel alpha-1 subunit (TC 1.A.1.11) family.</text>
</comment>
<evidence type="ECO:0000256" key="4">
    <source>
        <dbReference type="ARBA" id="ARBA00022553"/>
    </source>
</evidence>
<dbReference type="Gene3D" id="1.20.120.350">
    <property type="entry name" value="Voltage-gated potassium channels. Chain C"/>
    <property type="match status" value="4"/>
</dbReference>
<evidence type="ECO:0000256" key="14">
    <source>
        <dbReference type="ARBA" id="ARBA00023303"/>
    </source>
</evidence>
<feature type="transmembrane region" description="Helical" evidence="18">
    <location>
        <begin position="1707"/>
        <end position="1724"/>
    </location>
</feature>
<evidence type="ECO:0000313" key="21">
    <source>
        <dbReference type="Proteomes" id="UP000886653"/>
    </source>
</evidence>
<feature type="domain" description="EF-hand" evidence="19">
    <location>
        <begin position="1961"/>
        <end position="1996"/>
    </location>
</feature>
<keyword evidence="11" id="KW-0406">Ion transport</keyword>
<dbReference type="GO" id="GO:0005509">
    <property type="term" value="F:calcium ion binding"/>
    <property type="evidence" value="ECO:0007669"/>
    <property type="project" value="InterPro"/>
</dbReference>
<feature type="region of interest" description="Disordered" evidence="17">
    <location>
        <begin position="196"/>
        <end position="313"/>
    </location>
</feature>
<name>A0A9P6ND26_9BASI</name>
<dbReference type="InterPro" id="IPR027359">
    <property type="entry name" value="Volt_channel_dom_sf"/>
</dbReference>
<feature type="compositionally biased region" description="Polar residues" evidence="17">
    <location>
        <begin position="304"/>
        <end position="313"/>
    </location>
</feature>
<feature type="compositionally biased region" description="Basic and acidic residues" evidence="17">
    <location>
        <begin position="140"/>
        <end position="149"/>
    </location>
</feature>
<feature type="transmembrane region" description="Helical" evidence="18">
    <location>
        <begin position="1830"/>
        <end position="1849"/>
    </location>
</feature>
<reference evidence="20" key="1">
    <citation type="submission" date="2013-11" db="EMBL/GenBank/DDBJ databases">
        <title>Genome sequence of the fusiform rust pathogen reveals effectors for host alternation and coevolution with pine.</title>
        <authorList>
            <consortium name="DOE Joint Genome Institute"/>
            <person name="Smith K."/>
            <person name="Pendleton A."/>
            <person name="Kubisiak T."/>
            <person name="Anderson C."/>
            <person name="Salamov A."/>
            <person name="Aerts A."/>
            <person name="Riley R."/>
            <person name="Clum A."/>
            <person name="Lindquist E."/>
            <person name="Ence D."/>
            <person name="Campbell M."/>
            <person name="Kronenberg Z."/>
            <person name="Feau N."/>
            <person name="Dhillon B."/>
            <person name="Hamelin R."/>
            <person name="Burleigh J."/>
            <person name="Smith J."/>
            <person name="Yandell M."/>
            <person name="Nelson C."/>
            <person name="Grigoriev I."/>
            <person name="Davis J."/>
        </authorList>
    </citation>
    <scope>NUCLEOTIDE SEQUENCE</scope>
    <source>
        <strain evidence="20">G11</strain>
    </source>
</reference>
<sequence length="2315" mass="259120">MSHSGRNSLRLDLPTTSTSNSIQSQSRSHSSSASASSSSGSPSRISAHGSSHSDFLNSHPNRLLLQQAPTFNYSSPQSPTAATYVSSLRIPISPISPLDPPQATFPVSNDCLSSSHLTGDFSASIHEGLHHRRSRSSSRRSHEQQHHALPDNFPTASRRSPPTHLNDIYLAPHTSTAADHLLSADFTTSEMYNRSASPALDASDAPPTGRLRSLSELTSTSSNLNRFPPSSHHHSQDAFANSSKGSVGKSSADPTSSNLPSLIFSDTNPLKVPTSACSGQPHAPSGSRSSGKNSASYLHRSHSDAMNSIPRQTPLNKRNTLSVAARAFRRTSVRVVNLAASVLPDRLSTVHNQSTRMTGGIELTDTAAPMPNDRQLPHQKLSDSDNYHSVLTVEDQTDNSFSGSHLRGRTLGIFGPRNPFRLWLFWLFKSSFVEPSIFLLIVLDGIILTIQSSKSVWDVPRPIVGYFHTWEDYALFSLFSVFTFEMIARIIVSGFILNTDYTPPSVVGFLNKKLPFKTSLNWNPPISHRFSNFRPKDRPISTLPLRAAEGSDWSSNNDEDDPERKIMPISAYPPKPISENPSIPNQSNRKAKPSYFTSEFSTTNPPSAKPFVSETHSFASIPHGSSLPSSSKLLFQDTPFGSGIRRQQKQTINQTAYLRQSWNRNDFVAIVSFWISFWLSVYGWESRYQLYVFRALSVLRLMRLLTITSGTTVILNSLKRASPLLVNVLFFVFFAAVLFSIVGVQSFKGSFDRYCVWIDPAGQSNYTFPSQSCGGQYDAITGLPRGFLQNATGLFFHNPKGYLCPQGQLCMETGNPNNGTQNFDNVAGAAMQTHTKPNPCFYIILANTWSNMMYSLMDAEYFWSFLFFVICLLVLNFWLLNILVAVITNTFAEIMDETKCSAFASNSGPMLLDADDGVSVAVAHRKSVKPSPLRKLNEWMYYPWVLVVLVNFSVQACKTADMSDAVLRRLDRAELYFTILFAFEILMRFLGYLPSQARQFVNGVNMADSSLALVNLIIQIPLIKHSPAYAWFTVFQIARFYRVIVAFPRTGPLLQKLRGSFIGLMNMILFLLGINFFAALLAVQLLRGVIPQSDGTEMTFYQMWNAFLAMYQIFSSENWTTVLYSAMAAQAPYNQAFVSGIMLACWFLFANFVLLQMFIAVISEGFAVAEEQKRKEQVRALVNRSRPEIRISQWYSKFNPYHYMKPKPKSVAVDNLPANLVLPMQKSMVRDFMMPRDVNGEETASLARDTFVHRARQAFRLEGSKASTASKSPSHPMAAVGELDKPLDYMTMTANQRQEFCMTERNEKRALELDFIASHPTYDKSFWIISQRNVIRMICQKLVEPAYGERFLGQKANRIAATAFEVTVLAAIGGSVIVAAIATPVYKQHYYLTHGDSIRTWFNLAEVCFGMFFVLEFLIKIIADGFIFTPNAYLLNTWNRIDFLVLITLVSDIVASLVFGGSTSRFTRSLKAFRALRMINMTQSMRETFYNVLVLGFGNLVDASVLTVMYIVPFAVWGQNIFAGMLYGCNDSGSNILGKAQCVGEYVNAPSNLDGAPATFNFLMPRVWQNPYVYSFDSFRSAVLILFEIISLEGWINVMVSLMSITGKDQQPKQDATQVNAIYTLVYNLFGATVVLTLFLAVIINNFLKRSGSAFLTTDQQQWINLRRLILRQQPSKRPRARPRDSFRDWCYSRATQKHGWWSRMMTGLYVFHVIVLMTFARSNSGTTIDLYRDELFLFLAAIYLADVVIKLMGIGWISFRQNGWNLYDIVVIMGTFATTIPVVLAKKHIDNVTIQFQKFFLVAIAFKLVVKNNALNQLFKTAVSSLPSIANLLGLWAVLFIVWGILFVENFSLTRMGPTSLTRNSNYQSLANALVMLAIQSTGEGWNAFMHDYTVEPPFCVSSPNFLFNDCGSALAAYILFISWNVISMYIILNMFTGLVVENFAYVFQLYGKVKAIDREEVRKFKKVWSEFDLNRTGYLQRHQFIPFFARLTGAFNVSIYPPELRLQALLEACTRKPESVNFEHAERISADFHPEHSFSHHAPGFDLRALNARLSFLNRPETKARRNLFNHLYQEALISEKPGRGISFTEMMLLLAHRKLIEDDQALQLEELLQRKAKKEQVENLVNFDRVQGLFLTLIHRRKFKAAIARKKQAETQGDQNISRHDLPTLPVTSFIAGSELTDSQPSVSHHLCTVPSIFVEQDGTGSLLGLDMTAVDELSSPRDDELPGLGGWGGASVPSAPTSPTMFPANVDPFESGSVVSDPRSSTGAGAGAGAGAGTRESVRECEAEVLERMAHSQWASMLNEAEEDVDS</sequence>
<keyword evidence="12 18" id="KW-0472">Membrane</keyword>
<feature type="compositionally biased region" description="Polar residues" evidence="17">
    <location>
        <begin position="579"/>
        <end position="588"/>
    </location>
</feature>
<feature type="region of interest" description="Disordered" evidence="17">
    <location>
        <begin position="2258"/>
        <end position="2288"/>
    </location>
</feature>
<feature type="transmembrane region" description="Helical" evidence="18">
    <location>
        <begin position="1736"/>
        <end position="1759"/>
    </location>
</feature>
<dbReference type="InterPro" id="IPR002048">
    <property type="entry name" value="EF_hand_dom"/>
</dbReference>
<feature type="transmembrane region" description="Helical" evidence="18">
    <location>
        <begin position="473"/>
        <end position="492"/>
    </location>
</feature>
<dbReference type="PROSITE" id="PS50222">
    <property type="entry name" value="EF_HAND_2"/>
    <property type="match status" value="1"/>
</dbReference>
<feature type="transmembrane region" description="Helical" evidence="18">
    <location>
        <begin position="667"/>
        <end position="684"/>
    </location>
</feature>
<keyword evidence="13" id="KW-0325">Glycoprotein</keyword>
<evidence type="ECO:0000256" key="6">
    <source>
        <dbReference type="ARBA" id="ARBA00022673"/>
    </source>
</evidence>
<keyword evidence="9" id="KW-0851">Voltage-gated channel</keyword>
<dbReference type="SUPFAM" id="SSF81324">
    <property type="entry name" value="Voltage-gated potassium channels"/>
    <property type="match status" value="4"/>
</dbReference>
<keyword evidence="21" id="KW-1185">Reference proteome</keyword>
<evidence type="ECO:0000256" key="5">
    <source>
        <dbReference type="ARBA" id="ARBA00022568"/>
    </source>
</evidence>
<evidence type="ECO:0000256" key="16">
    <source>
        <dbReference type="ARBA" id="ARBA00067459"/>
    </source>
</evidence>
<feature type="transmembrane region" description="Helical" evidence="18">
    <location>
        <begin position="690"/>
        <end position="715"/>
    </location>
</feature>
<feature type="region of interest" description="Disordered" evidence="17">
    <location>
        <begin position="127"/>
        <end position="168"/>
    </location>
</feature>
<evidence type="ECO:0000256" key="15">
    <source>
        <dbReference type="ARBA" id="ARBA00061395"/>
    </source>
</evidence>
<evidence type="ECO:0000256" key="8">
    <source>
        <dbReference type="ARBA" id="ARBA00022837"/>
    </source>
</evidence>
<keyword evidence="4" id="KW-0597">Phosphoprotein</keyword>
<feature type="transmembrane region" description="Helical" evidence="18">
    <location>
        <begin position="861"/>
        <end position="887"/>
    </location>
</feature>
<keyword evidence="5" id="KW-0109">Calcium transport</keyword>
<proteinExistence type="inferred from homology"/>
<comment type="subcellular location">
    <subcellularLocation>
        <location evidence="1">Cell membrane</location>
        <topology evidence="1">Multi-pass membrane protein</topology>
    </subcellularLocation>
</comment>
<feature type="transmembrane region" description="Helical" evidence="18">
    <location>
        <begin position="1625"/>
        <end position="1648"/>
    </location>
</feature>
<feature type="transmembrane region" description="Helical" evidence="18">
    <location>
        <begin position="1401"/>
        <end position="1423"/>
    </location>
</feature>
<dbReference type="PANTHER" id="PTHR45628">
    <property type="entry name" value="VOLTAGE-DEPENDENT CALCIUM CHANNEL TYPE A SUBUNIT ALPHA-1"/>
    <property type="match status" value="1"/>
</dbReference>
<evidence type="ECO:0000256" key="13">
    <source>
        <dbReference type="ARBA" id="ARBA00023180"/>
    </source>
</evidence>
<evidence type="ECO:0000256" key="10">
    <source>
        <dbReference type="ARBA" id="ARBA00022989"/>
    </source>
</evidence>
<feature type="transmembrane region" description="Helical" evidence="18">
    <location>
        <begin position="1916"/>
        <end position="1934"/>
    </location>
</feature>
<dbReference type="GO" id="GO:0008331">
    <property type="term" value="F:high voltage-gated calcium channel activity"/>
    <property type="evidence" value="ECO:0007669"/>
    <property type="project" value="TreeGrafter"/>
</dbReference>
<evidence type="ECO:0000256" key="12">
    <source>
        <dbReference type="ARBA" id="ARBA00023136"/>
    </source>
</evidence>
<dbReference type="InterPro" id="IPR050599">
    <property type="entry name" value="VDCC_alpha-1_subunit"/>
</dbReference>
<feature type="transmembrane region" description="Helical" evidence="18">
    <location>
        <begin position="1103"/>
        <end position="1124"/>
    </location>
</feature>
<dbReference type="Proteomes" id="UP000886653">
    <property type="component" value="Unassembled WGS sequence"/>
</dbReference>
<feature type="transmembrane region" description="Helical" evidence="18">
    <location>
        <begin position="1359"/>
        <end position="1381"/>
    </location>
</feature>
<dbReference type="EMBL" id="MU167312">
    <property type="protein sequence ID" value="KAG0143713.1"/>
    <property type="molecule type" value="Genomic_DNA"/>
</dbReference>
<feature type="transmembrane region" description="Helical" evidence="18">
    <location>
        <begin position="1582"/>
        <end position="1605"/>
    </location>
</feature>
<feature type="transmembrane region" description="Helical" evidence="18">
    <location>
        <begin position="1488"/>
        <end position="1512"/>
    </location>
</feature>
<feature type="compositionally biased region" description="Polar residues" evidence="17">
    <location>
        <begin position="238"/>
        <end position="268"/>
    </location>
</feature>
<keyword evidence="8" id="KW-0106">Calcium</keyword>
<protein>
    <recommendedName>
        <fullName evidence="16">Calcium-channel protein CCH1</fullName>
    </recommendedName>
</protein>
<gene>
    <name evidence="20" type="ORF">CROQUDRAFT_95947</name>
</gene>
<feature type="compositionally biased region" description="Low complexity" evidence="17">
    <location>
        <begin position="14"/>
        <end position="53"/>
    </location>
</feature>
<evidence type="ECO:0000313" key="20">
    <source>
        <dbReference type="EMBL" id="KAG0143713.1"/>
    </source>
</evidence>
<comment type="caution">
    <text evidence="20">The sequence shown here is derived from an EMBL/GenBank/DDBJ whole genome shotgun (WGS) entry which is preliminary data.</text>
</comment>
<feature type="transmembrane region" description="Helical" evidence="18">
    <location>
        <begin position="1443"/>
        <end position="1467"/>
    </location>
</feature>
<evidence type="ECO:0000256" key="2">
    <source>
        <dbReference type="ARBA" id="ARBA00022448"/>
    </source>
</evidence>
<dbReference type="PANTHER" id="PTHR45628:SF7">
    <property type="entry name" value="VOLTAGE-DEPENDENT CALCIUM CHANNEL TYPE A SUBUNIT ALPHA-1"/>
    <property type="match status" value="1"/>
</dbReference>
<keyword evidence="3" id="KW-1003">Cell membrane</keyword>
<accession>A0A9P6ND26</accession>
<feature type="compositionally biased region" description="Low complexity" evidence="17">
    <location>
        <begin position="196"/>
        <end position="226"/>
    </location>
</feature>
<keyword evidence="6" id="KW-0107">Calcium channel</keyword>
<evidence type="ECO:0000256" key="7">
    <source>
        <dbReference type="ARBA" id="ARBA00022692"/>
    </source>
</evidence>
<feature type="region of interest" description="Disordered" evidence="17">
    <location>
        <begin position="1"/>
        <end position="58"/>
    </location>
</feature>
<dbReference type="InterPro" id="IPR005821">
    <property type="entry name" value="Ion_trans_dom"/>
</dbReference>
<dbReference type="GO" id="GO:0098703">
    <property type="term" value="P:calcium ion import across plasma membrane"/>
    <property type="evidence" value="ECO:0007669"/>
    <property type="project" value="TreeGrafter"/>
</dbReference>
<dbReference type="Gene3D" id="1.10.287.70">
    <property type="match status" value="4"/>
</dbReference>
<evidence type="ECO:0000256" key="17">
    <source>
        <dbReference type="SAM" id="MobiDB-lite"/>
    </source>
</evidence>
<dbReference type="FunFam" id="1.10.287.70:FF:000118">
    <property type="entry name" value="Calcium channel subunit Cch1"/>
    <property type="match status" value="1"/>
</dbReference>
<keyword evidence="14" id="KW-0407">Ion channel</keyword>
<keyword evidence="2" id="KW-0813">Transport</keyword>
<feature type="compositionally biased region" description="Polar residues" evidence="17">
    <location>
        <begin position="595"/>
        <end position="606"/>
    </location>
</feature>